<dbReference type="RefSeq" id="WP_226184719.1">
    <property type="nucleotide sequence ID" value="NZ_JAJADQ010000004.1"/>
</dbReference>
<evidence type="ECO:0000256" key="1">
    <source>
        <dbReference type="SAM" id="SignalP"/>
    </source>
</evidence>
<proteinExistence type="predicted"/>
<comment type="caution">
    <text evidence="2">The sequence shown here is derived from an EMBL/GenBank/DDBJ whole genome shotgun (WGS) entry which is preliminary data.</text>
</comment>
<accession>A0ABS8ACI5</accession>
<evidence type="ECO:0000313" key="3">
    <source>
        <dbReference type="Proteomes" id="UP001165297"/>
    </source>
</evidence>
<evidence type="ECO:0000313" key="2">
    <source>
        <dbReference type="EMBL" id="MCB2377586.1"/>
    </source>
</evidence>
<organism evidence="2 3">
    <name type="scientific">Hymenobacter nitidus</name>
    <dbReference type="NCBI Taxonomy" id="2880929"/>
    <lineage>
        <taxon>Bacteria</taxon>
        <taxon>Pseudomonadati</taxon>
        <taxon>Bacteroidota</taxon>
        <taxon>Cytophagia</taxon>
        <taxon>Cytophagales</taxon>
        <taxon>Hymenobacteraceae</taxon>
        <taxon>Hymenobacter</taxon>
    </lineage>
</organism>
<keyword evidence="1" id="KW-0732">Signal</keyword>
<feature type="signal peptide" evidence="1">
    <location>
        <begin position="1"/>
        <end position="19"/>
    </location>
</feature>
<sequence length="303" mass="32863">MKIGLLLCFCLWLPSLVHAQTTVTGQITDGTNGQGLSGVTILQLSTVNGVMTNTDGSFSLTVPGRFDSVRVSISAIGYVKQQRLIAAGGNTVFKLNPDQRQIISDDVLVYARYNLGVTSGVRYAPYGVLAQVFGQQFIGIPLCISGSYQTNFKSNYATTAAVSLSTLPKVDAVSFSEKLEYQRLRAAANAQFTSYSATLGLTFFPKATRLPELLIGAGYARYQPLQPTEASTSAGYGYGAGFRYGLPYPLNVHVQAQATRWPAYWQFQGSISRSIGHSLLLGVAAHQLRCYKEVSLQLSRSFH</sequence>
<dbReference type="Proteomes" id="UP001165297">
    <property type="component" value="Unassembled WGS sequence"/>
</dbReference>
<reference evidence="2" key="1">
    <citation type="submission" date="2021-10" db="EMBL/GenBank/DDBJ databases">
        <authorList>
            <person name="Dean J.D."/>
            <person name="Kim M.K."/>
            <person name="Newey C.N."/>
            <person name="Stoker T.S."/>
            <person name="Thompson D.W."/>
            <person name="Grose J.H."/>
        </authorList>
    </citation>
    <scope>NUCLEOTIDE SEQUENCE</scope>
    <source>
        <strain evidence="2">BT635</strain>
    </source>
</reference>
<dbReference type="Pfam" id="PF13715">
    <property type="entry name" value="CarbopepD_reg_2"/>
    <property type="match status" value="1"/>
</dbReference>
<dbReference type="Gene3D" id="2.60.40.1120">
    <property type="entry name" value="Carboxypeptidase-like, regulatory domain"/>
    <property type="match status" value="1"/>
</dbReference>
<dbReference type="SUPFAM" id="SSF49464">
    <property type="entry name" value="Carboxypeptidase regulatory domain-like"/>
    <property type="match status" value="1"/>
</dbReference>
<protein>
    <submittedName>
        <fullName evidence="2">Carboxypeptidase-like regulatory domain-containing protein</fullName>
    </submittedName>
</protein>
<name>A0ABS8ACI5_9BACT</name>
<dbReference type="EMBL" id="JAJADQ010000004">
    <property type="protein sequence ID" value="MCB2377586.1"/>
    <property type="molecule type" value="Genomic_DNA"/>
</dbReference>
<feature type="chain" id="PRO_5045522479" evidence="1">
    <location>
        <begin position="20"/>
        <end position="303"/>
    </location>
</feature>
<gene>
    <name evidence="2" type="ORF">LGH70_08330</name>
</gene>
<keyword evidence="3" id="KW-1185">Reference proteome</keyword>
<dbReference type="InterPro" id="IPR008969">
    <property type="entry name" value="CarboxyPept-like_regulatory"/>
</dbReference>